<evidence type="ECO:0000256" key="1">
    <source>
        <dbReference type="SAM" id="MobiDB-lite"/>
    </source>
</evidence>
<reference evidence="3" key="2">
    <citation type="submission" date="2008-08" db="EMBL/GenBank/DDBJ databases">
        <authorList>
            <consortium name="Diatom Consortium"/>
            <person name="Grigoriev I."/>
            <person name="Grimwood J."/>
            <person name="Kuo A."/>
            <person name="Otillar R.P."/>
            <person name="Salamov A."/>
            <person name="Detter J.C."/>
            <person name="Lindquist E."/>
            <person name="Shapiro H."/>
            <person name="Lucas S."/>
            <person name="Glavina del Rio T."/>
            <person name="Pitluck S."/>
            <person name="Rokhsar D."/>
            <person name="Bowler C."/>
        </authorList>
    </citation>
    <scope>GENOME REANNOTATION</scope>
    <source>
        <strain evidence="3">CCAP 1055/1</strain>
    </source>
</reference>
<evidence type="ECO:0000313" key="2">
    <source>
        <dbReference type="EMBL" id="EEC44066.1"/>
    </source>
</evidence>
<evidence type="ECO:0000313" key="3">
    <source>
        <dbReference type="Proteomes" id="UP000000759"/>
    </source>
</evidence>
<reference evidence="2 3" key="1">
    <citation type="journal article" date="2008" name="Nature">
        <title>The Phaeodactylum genome reveals the evolutionary history of diatom genomes.</title>
        <authorList>
            <person name="Bowler C."/>
            <person name="Allen A.E."/>
            <person name="Badger J.H."/>
            <person name="Grimwood J."/>
            <person name="Jabbari K."/>
            <person name="Kuo A."/>
            <person name="Maheswari U."/>
            <person name="Martens C."/>
            <person name="Maumus F."/>
            <person name="Otillar R.P."/>
            <person name="Rayko E."/>
            <person name="Salamov A."/>
            <person name="Vandepoele K."/>
            <person name="Beszteri B."/>
            <person name="Gruber A."/>
            <person name="Heijde M."/>
            <person name="Katinka M."/>
            <person name="Mock T."/>
            <person name="Valentin K."/>
            <person name="Verret F."/>
            <person name="Berges J.A."/>
            <person name="Brownlee C."/>
            <person name="Cadoret J.P."/>
            <person name="Chiovitti A."/>
            <person name="Choi C.J."/>
            <person name="Coesel S."/>
            <person name="De Martino A."/>
            <person name="Detter J.C."/>
            <person name="Durkin C."/>
            <person name="Falciatore A."/>
            <person name="Fournet J."/>
            <person name="Haruta M."/>
            <person name="Huysman M.J."/>
            <person name="Jenkins B.D."/>
            <person name="Jiroutova K."/>
            <person name="Jorgensen R.E."/>
            <person name="Joubert Y."/>
            <person name="Kaplan A."/>
            <person name="Kroger N."/>
            <person name="Kroth P.G."/>
            <person name="La Roche J."/>
            <person name="Lindquist E."/>
            <person name="Lommer M."/>
            <person name="Martin-Jezequel V."/>
            <person name="Lopez P.J."/>
            <person name="Lucas S."/>
            <person name="Mangogna M."/>
            <person name="McGinnis K."/>
            <person name="Medlin L.K."/>
            <person name="Montsant A."/>
            <person name="Oudot-Le Secq M.P."/>
            <person name="Napoli C."/>
            <person name="Obornik M."/>
            <person name="Parker M.S."/>
            <person name="Petit J.L."/>
            <person name="Porcel B.M."/>
            <person name="Poulsen N."/>
            <person name="Robison M."/>
            <person name="Rychlewski L."/>
            <person name="Rynearson T.A."/>
            <person name="Schmutz J."/>
            <person name="Shapiro H."/>
            <person name="Siaut M."/>
            <person name="Stanley M."/>
            <person name="Sussman M.R."/>
            <person name="Taylor A.R."/>
            <person name="Vardi A."/>
            <person name="von Dassow P."/>
            <person name="Vyverman W."/>
            <person name="Willis A."/>
            <person name="Wyrwicz L.S."/>
            <person name="Rokhsar D.S."/>
            <person name="Weissenbach J."/>
            <person name="Armbrust E.V."/>
            <person name="Green B.R."/>
            <person name="Van de Peer Y."/>
            <person name="Grigoriev I.V."/>
        </authorList>
    </citation>
    <scope>NUCLEOTIDE SEQUENCE [LARGE SCALE GENOMIC DNA]</scope>
    <source>
        <strain evidence="2 3">CCAP 1055/1</strain>
    </source>
</reference>
<feature type="compositionally biased region" description="Basic and acidic residues" evidence="1">
    <location>
        <begin position="253"/>
        <end position="268"/>
    </location>
</feature>
<dbReference type="KEGG" id="pti:PHATRDRAFT_49606"/>
<feature type="region of interest" description="Disordered" evidence="1">
    <location>
        <begin position="221"/>
        <end position="294"/>
    </location>
</feature>
<keyword evidence="3" id="KW-1185">Reference proteome</keyword>
<feature type="compositionally biased region" description="Polar residues" evidence="1">
    <location>
        <begin position="269"/>
        <end position="281"/>
    </location>
</feature>
<feature type="region of interest" description="Disordered" evidence="1">
    <location>
        <begin position="396"/>
        <end position="445"/>
    </location>
</feature>
<feature type="compositionally biased region" description="Basic residues" evidence="1">
    <location>
        <begin position="408"/>
        <end position="434"/>
    </location>
</feature>
<gene>
    <name evidence="2" type="ORF">PHATRDRAFT_49606</name>
</gene>
<dbReference type="EMBL" id="CM000625">
    <property type="protein sequence ID" value="EEC44066.1"/>
    <property type="molecule type" value="Genomic_DNA"/>
</dbReference>
<proteinExistence type="predicted"/>
<dbReference type="InParanoid" id="B7GB71"/>
<feature type="compositionally biased region" description="Basic and acidic residues" evidence="1">
    <location>
        <begin position="221"/>
        <end position="242"/>
    </location>
</feature>
<accession>B7GB71</accession>
<sequence length="561" mass="62965">MSRGELKASQSTARTKLDVDAPYVGKTVDRRDSMGTAKLEIWRCQLTTEQRAWVGVCNILDDDEDQSVLSKDVLPPEILQAMSESVCSMQSSSIRLKSQALTDMSIGDDDISETSDDRDLKKLCGFVGSNNKMPSLMNSSFSSFQSEISEATAVSLLSQVSAKNLIVQEHVTDQALKGFLENIAQLLEKKRIESKAAIEVERPHNSDPIFEMFSWSAKKNIDQQKEQEEYTRNKHEQGEKSSLETPDEVDYGYEDHEPAPFPLEDHCQTYESGNRAISNSSSDEKPLQYSYEGDTSNPYGYGECQPSFVKATCCDGQDHLIVEKINAYHENPYLKGPPSASVVSTMNSSMPSLTSVKESEVSQGSKLMALKWTSFGDLDFEATSGVDHPFPFQLEPEGEEENVQKPVVKTKRSGKNSRKKKVKDAKKRKVKRAAQKATNPRALDRLNGCGNEEVIYMTPKPQSTKTIYGTKELPKSILSRNNPAPSPEGFPCLRKEKNRKKRYKETKSPFQAIRNRIPSLTFFGKGRRGSPTSVMNMGRQEAHFFEDFEEYVEEEWGGLLD</sequence>
<protein>
    <submittedName>
        <fullName evidence="2">Uncharacterized protein</fullName>
    </submittedName>
</protein>
<dbReference type="AlphaFoldDB" id="B7GB71"/>
<dbReference type="HOGENOM" id="CLU_431897_0_0_1"/>
<organism evidence="2 3">
    <name type="scientific">Phaeodactylum tricornutum (strain CCAP 1055/1)</name>
    <dbReference type="NCBI Taxonomy" id="556484"/>
    <lineage>
        <taxon>Eukaryota</taxon>
        <taxon>Sar</taxon>
        <taxon>Stramenopiles</taxon>
        <taxon>Ochrophyta</taxon>
        <taxon>Bacillariophyta</taxon>
        <taxon>Bacillariophyceae</taxon>
        <taxon>Bacillariophycidae</taxon>
        <taxon>Naviculales</taxon>
        <taxon>Phaeodactylaceae</taxon>
        <taxon>Phaeodactylum</taxon>
    </lineage>
</organism>
<dbReference type="GeneID" id="7198253"/>
<dbReference type="RefSeq" id="XP_002184317.1">
    <property type="nucleotide sequence ID" value="XM_002184281.1"/>
</dbReference>
<dbReference type="Proteomes" id="UP000000759">
    <property type="component" value="Chromosome 23"/>
</dbReference>
<dbReference type="PaxDb" id="2850-Phatr49606"/>
<name>B7GB71_PHATC</name>